<dbReference type="STRING" id="400727.A0A2T7P318"/>
<evidence type="ECO:0000256" key="12">
    <source>
        <dbReference type="ARBA" id="ARBA00064453"/>
    </source>
</evidence>
<dbReference type="PANTHER" id="PTHR11370:SF5">
    <property type="entry name" value="DNA REPAIR PROTEIN XRCC1"/>
    <property type="match status" value="1"/>
</dbReference>
<keyword evidence="3" id="KW-0158">Chromosome</keyword>
<feature type="region of interest" description="Disordered" evidence="15">
    <location>
        <begin position="185"/>
        <end position="310"/>
    </location>
</feature>
<dbReference type="CDD" id="cd17725">
    <property type="entry name" value="BRCT_XRCC1_rpt1"/>
    <property type="match status" value="1"/>
</dbReference>
<dbReference type="InterPro" id="IPR001357">
    <property type="entry name" value="BRCT_dom"/>
</dbReference>
<dbReference type="InterPro" id="IPR045080">
    <property type="entry name" value="BRCT_XRCC1_rpt1"/>
</dbReference>
<feature type="domain" description="BRCT" evidence="16">
    <location>
        <begin position="314"/>
        <end position="401"/>
    </location>
</feature>
<evidence type="ECO:0000256" key="6">
    <source>
        <dbReference type="ARBA" id="ARBA00022737"/>
    </source>
</evidence>
<evidence type="ECO:0000313" key="17">
    <source>
        <dbReference type="EMBL" id="PVD27783.1"/>
    </source>
</evidence>
<keyword evidence="7" id="KW-0227">DNA damage</keyword>
<dbReference type="SMART" id="SM00292">
    <property type="entry name" value="BRCT"/>
    <property type="match status" value="2"/>
</dbReference>
<dbReference type="Gene3D" id="3.40.50.10190">
    <property type="entry name" value="BRCT domain"/>
    <property type="match status" value="2"/>
</dbReference>
<evidence type="ECO:0000256" key="1">
    <source>
        <dbReference type="ARBA" id="ARBA00004123"/>
    </source>
</evidence>
<evidence type="ECO:0000256" key="15">
    <source>
        <dbReference type="SAM" id="MobiDB-lite"/>
    </source>
</evidence>
<dbReference type="SUPFAM" id="SSF49785">
    <property type="entry name" value="Galactose-binding domain-like"/>
    <property type="match status" value="1"/>
</dbReference>
<dbReference type="GO" id="GO:0006303">
    <property type="term" value="P:double-strand break repair via nonhomologous end joining"/>
    <property type="evidence" value="ECO:0007669"/>
    <property type="project" value="InterPro"/>
</dbReference>
<evidence type="ECO:0000256" key="10">
    <source>
        <dbReference type="ARBA" id="ARBA00023242"/>
    </source>
</evidence>
<feature type="compositionally biased region" description="Acidic residues" evidence="15">
    <location>
        <begin position="460"/>
        <end position="470"/>
    </location>
</feature>
<dbReference type="InterPro" id="IPR008979">
    <property type="entry name" value="Galactose-bd-like_sf"/>
</dbReference>
<evidence type="ECO:0000313" key="18">
    <source>
        <dbReference type="Proteomes" id="UP000245119"/>
    </source>
</evidence>
<feature type="compositionally biased region" description="Polar residues" evidence="15">
    <location>
        <begin position="276"/>
        <end position="293"/>
    </location>
</feature>
<dbReference type="CDD" id="cd17707">
    <property type="entry name" value="BRCT_XRCC1_rpt2"/>
    <property type="match status" value="1"/>
</dbReference>
<dbReference type="FunFam" id="3.40.50.10190:FF:000008">
    <property type="entry name" value="X-ray repair cross complementing 1"/>
    <property type="match status" value="1"/>
</dbReference>
<feature type="compositionally biased region" description="Basic and acidic residues" evidence="15">
    <location>
        <begin position="483"/>
        <end position="496"/>
    </location>
</feature>
<evidence type="ECO:0000256" key="3">
    <source>
        <dbReference type="ARBA" id="ARBA00022454"/>
    </source>
</evidence>
<dbReference type="Pfam" id="PF01834">
    <property type="entry name" value="XRCC1_N"/>
    <property type="match status" value="1"/>
</dbReference>
<keyword evidence="6" id="KW-0677">Repeat</keyword>
<dbReference type="GO" id="GO:0006284">
    <property type="term" value="P:base-excision repair"/>
    <property type="evidence" value="ECO:0007669"/>
    <property type="project" value="InterPro"/>
</dbReference>
<dbReference type="GO" id="GO:0003684">
    <property type="term" value="F:damaged DNA binding"/>
    <property type="evidence" value="ECO:0007669"/>
    <property type="project" value="InterPro"/>
</dbReference>
<feature type="compositionally biased region" description="Low complexity" evidence="15">
    <location>
        <begin position="214"/>
        <end position="224"/>
    </location>
</feature>
<keyword evidence="10" id="KW-0539">Nucleus</keyword>
<evidence type="ECO:0000256" key="8">
    <source>
        <dbReference type="ARBA" id="ARBA00022843"/>
    </source>
</evidence>
<keyword evidence="5" id="KW-0597">Phosphoprotein</keyword>
<comment type="subunit">
    <text evidence="12">Homodimer. Interacts with polynucleotide kinase (PNK), DNA polymerase-beta (POLB) and DNA ligase III (LIG3). Interacts with APTX and APLF. Interacts with APEX1; the interaction is induced by SIRT1 and increases with the acetylated form of APEX1. Interacts with (poly-ADP-ribosylated) PARP1.</text>
</comment>
<dbReference type="InterPro" id="IPR002706">
    <property type="entry name" value="Xrcc1_N"/>
</dbReference>
<dbReference type="PROSITE" id="PS50172">
    <property type="entry name" value="BRCT"/>
    <property type="match status" value="2"/>
</dbReference>
<protein>
    <recommendedName>
        <fullName evidence="13">DNA repair protein XRCC1</fullName>
    </recommendedName>
    <alternativeName>
        <fullName evidence="14">X-ray repair cross-complementing protein 1</fullName>
    </alternativeName>
</protein>
<dbReference type="GO" id="GO:0005694">
    <property type="term" value="C:chromosome"/>
    <property type="evidence" value="ECO:0007669"/>
    <property type="project" value="UniProtKB-SubCell"/>
</dbReference>
<dbReference type="Pfam" id="PF16589">
    <property type="entry name" value="BRCT_2"/>
    <property type="match status" value="1"/>
</dbReference>
<feature type="compositionally biased region" description="Low complexity" evidence="15">
    <location>
        <begin position="423"/>
        <end position="445"/>
    </location>
</feature>
<evidence type="ECO:0000256" key="7">
    <source>
        <dbReference type="ARBA" id="ARBA00022763"/>
    </source>
</evidence>
<evidence type="ECO:0000256" key="14">
    <source>
        <dbReference type="ARBA" id="ARBA00079580"/>
    </source>
</evidence>
<evidence type="ECO:0000256" key="11">
    <source>
        <dbReference type="ARBA" id="ARBA00055460"/>
    </source>
</evidence>
<evidence type="ECO:0000256" key="4">
    <source>
        <dbReference type="ARBA" id="ARBA00022499"/>
    </source>
</evidence>
<feature type="region of interest" description="Disordered" evidence="15">
    <location>
        <begin position="402"/>
        <end position="496"/>
    </location>
</feature>
<dbReference type="AlphaFoldDB" id="A0A2T7P318"/>
<accession>A0A2T7P318</accession>
<comment type="function">
    <text evidence="11">Scaffold protein involved in DNA single-strand break repair by mediating the assembly of DNA break repair protein complexes. Negatively regulates ADP-ribosyltransferase activity of PARP1 during base-excision repair in order to prevent excessive PARP1 activity. Recognizes and binds poly-ADP-ribose chains: specifically binds auto-poly-ADP-ribosylated PARP1, limiting its activity.</text>
</comment>
<dbReference type="EMBL" id="PZQS01000007">
    <property type="protein sequence ID" value="PVD27783.1"/>
    <property type="molecule type" value="Genomic_DNA"/>
</dbReference>
<dbReference type="OrthoDB" id="25840at2759"/>
<dbReference type="GO" id="GO:0005634">
    <property type="term" value="C:nucleus"/>
    <property type="evidence" value="ECO:0007669"/>
    <property type="project" value="UniProtKB-SubCell"/>
</dbReference>
<keyword evidence="9" id="KW-0234">DNA repair</keyword>
<dbReference type="FunFam" id="3.40.50.10190:FF:000012">
    <property type="entry name" value="X-ray repair cross complementing 1"/>
    <property type="match status" value="1"/>
</dbReference>
<evidence type="ECO:0000256" key="9">
    <source>
        <dbReference type="ARBA" id="ARBA00023204"/>
    </source>
</evidence>
<organism evidence="17 18">
    <name type="scientific">Pomacea canaliculata</name>
    <name type="common">Golden apple snail</name>
    <dbReference type="NCBI Taxonomy" id="400727"/>
    <lineage>
        <taxon>Eukaryota</taxon>
        <taxon>Metazoa</taxon>
        <taxon>Spiralia</taxon>
        <taxon>Lophotrochozoa</taxon>
        <taxon>Mollusca</taxon>
        <taxon>Gastropoda</taxon>
        <taxon>Caenogastropoda</taxon>
        <taxon>Architaenioglossa</taxon>
        <taxon>Ampullarioidea</taxon>
        <taxon>Ampullariidae</taxon>
        <taxon>Pomacea</taxon>
    </lineage>
</organism>
<evidence type="ECO:0000256" key="5">
    <source>
        <dbReference type="ARBA" id="ARBA00022553"/>
    </source>
</evidence>
<dbReference type="SUPFAM" id="SSF52113">
    <property type="entry name" value="BRCT domain"/>
    <property type="match status" value="2"/>
</dbReference>
<evidence type="ECO:0000256" key="2">
    <source>
        <dbReference type="ARBA" id="ARBA00004286"/>
    </source>
</evidence>
<evidence type="ECO:0000259" key="16">
    <source>
        <dbReference type="PROSITE" id="PS50172"/>
    </source>
</evidence>
<feature type="compositionally biased region" description="Basic and acidic residues" evidence="15">
    <location>
        <begin position="203"/>
        <end position="213"/>
    </location>
</feature>
<dbReference type="InterPro" id="IPR036420">
    <property type="entry name" value="BRCT_dom_sf"/>
</dbReference>
<sequence>MLFLVVQKNRNNPAENLLKAEGTHKWRTATVGETNATVILQFEKASQIHSVDIGNEGSAFVEVLVGKSTSSLDYQVLLVSSSFMNPADSRNGTNRNTVRIFGPDKLSKPAALEKWDRVKIVCAQPFNKTSTYGLSFIKFHSPPDTNKPTENEGVKRLGAFVIKTEEEEDDDIKVGSLFSNRGQMDVTPVTPKGAAAVRAASRVAEETRARARDSNSSASGSQSSPKVPAAAKQSTSKTPAKQSTLTPPAKASPGKGRNKHIMSDEGSDTEEETITPPKTSLKRTSTTASSHSPETPPPLKKIKTEPAKSSPVKEFGKLMDKVVFVLSGFQNPYRAELREKALEMGAQYRPDWGRGCTHLVCAFTNTPKYNQVKGHGHIVDKAWILDCYKKKKLLPWQSYSMVDAESPGSSSDDEAIPSKPVPKRTSSSSSKGSSSSIPQSSAPNKKISTSNESTGHLYGDETDSPDDTDEEIRRAKVKVAAKKAKDTKVEAKQEEEVNVKRLPVKDRDTSEVKREEKVNATLQLYADSTDEDEPNLFSCSTLAVDDDSGQEQGAASATTSSAFNHRTLAATVPVGDNEESAATVSVDDDSKPATSDTVPIDDFAEDSEKRKGTVSVKEENDESDSGLPDLPDFFENMHFFFYGNFDPQERRLLARYIAAYNGVLEDYMNKRVKYIITCERWDDNFEEALLENPELVFVKPKWIHSCHEKSKLVPYQLFVVVP</sequence>
<feature type="domain" description="BRCT" evidence="16">
    <location>
        <begin position="629"/>
        <end position="720"/>
    </location>
</feature>
<comment type="caution">
    <text evidence="17">The sequence shown here is derived from an EMBL/GenBank/DDBJ whole genome shotgun (WGS) entry which is preliminary data.</text>
</comment>
<dbReference type="FunFam" id="2.60.120.260:FF:000025">
    <property type="entry name" value="DNA repair protein XRCC1 isoform X1"/>
    <property type="match status" value="1"/>
</dbReference>
<reference evidence="17 18" key="1">
    <citation type="submission" date="2018-04" db="EMBL/GenBank/DDBJ databases">
        <title>The genome of golden apple snail Pomacea canaliculata provides insight into stress tolerance and invasive adaptation.</title>
        <authorList>
            <person name="Liu C."/>
            <person name="Liu B."/>
            <person name="Ren Y."/>
            <person name="Zhang Y."/>
            <person name="Wang H."/>
            <person name="Li S."/>
            <person name="Jiang F."/>
            <person name="Yin L."/>
            <person name="Zhang G."/>
            <person name="Qian W."/>
            <person name="Fan W."/>
        </authorList>
    </citation>
    <scope>NUCLEOTIDE SEQUENCE [LARGE SCALE GENOMIC DNA]</scope>
    <source>
        <strain evidence="17">SZHN2017</strain>
        <tissue evidence="17">Muscle</tissue>
    </source>
</reference>
<keyword evidence="8" id="KW-0832">Ubl conjugation</keyword>
<evidence type="ECO:0000256" key="13">
    <source>
        <dbReference type="ARBA" id="ARBA00068212"/>
    </source>
</evidence>
<feature type="compositionally biased region" description="Polar residues" evidence="15">
    <location>
        <begin position="232"/>
        <end position="246"/>
    </location>
</feature>
<keyword evidence="4" id="KW-1017">Isopeptide bond</keyword>
<dbReference type="PANTHER" id="PTHR11370">
    <property type="entry name" value="DNA-REPAIR PROTEIN XRCC1"/>
    <property type="match status" value="1"/>
</dbReference>
<dbReference type="OMA" id="PEWIYAI"/>
<gene>
    <name evidence="17" type="ORF">C0Q70_12956</name>
</gene>
<comment type="subcellular location">
    <subcellularLocation>
        <location evidence="2">Chromosome</location>
    </subcellularLocation>
    <subcellularLocation>
        <location evidence="1">Nucleus</location>
    </subcellularLocation>
</comment>
<proteinExistence type="predicted"/>
<feature type="region of interest" description="Disordered" evidence="15">
    <location>
        <begin position="572"/>
        <end position="626"/>
    </location>
</feature>
<dbReference type="Pfam" id="PF00533">
    <property type="entry name" value="BRCT"/>
    <property type="match status" value="1"/>
</dbReference>
<dbReference type="Proteomes" id="UP000245119">
    <property type="component" value="Linkage Group LG7"/>
</dbReference>
<dbReference type="GO" id="GO:0000012">
    <property type="term" value="P:single strand break repair"/>
    <property type="evidence" value="ECO:0007669"/>
    <property type="project" value="InterPro"/>
</dbReference>
<name>A0A2T7P318_POMCA</name>
<keyword evidence="18" id="KW-1185">Reference proteome</keyword>
<dbReference type="Gene3D" id="2.60.120.260">
    <property type="entry name" value="Galactose-binding domain-like"/>
    <property type="match status" value="1"/>
</dbReference>